<evidence type="ECO:0008006" key="4">
    <source>
        <dbReference type="Google" id="ProtNLM"/>
    </source>
</evidence>
<proteinExistence type="predicted"/>
<dbReference type="Proteomes" id="UP000637002">
    <property type="component" value="Unassembled WGS sequence"/>
</dbReference>
<dbReference type="RefSeq" id="WP_188610031.1">
    <property type="nucleotide sequence ID" value="NZ_BMGG01000005.1"/>
</dbReference>
<gene>
    <name evidence="2" type="ORF">GCM10010994_30470</name>
</gene>
<keyword evidence="1" id="KW-0812">Transmembrane</keyword>
<feature type="transmembrane region" description="Helical" evidence="1">
    <location>
        <begin position="166"/>
        <end position="186"/>
    </location>
</feature>
<dbReference type="AlphaFoldDB" id="A0A916UG99"/>
<keyword evidence="3" id="KW-1185">Reference proteome</keyword>
<evidence type="ECO:0000313" key="2">
    <source>
        <dbReference type="EMBL" id="GGC69820.1"/>
    </source>
</evidence>
<feature type="transmembrane region" description="Helical" evidence="1">
    <location>
        <begin position="51"/>
        <end position="72"/>
    </location>
</feature>
<reference evidence="2" key="1">
    <citation type="journal article" date="2014" name="Int. J. Syst. Evol. Microbiol.">
        <title>Complete genome sequence of Corynebacterium casei LMG S-19264T (=DSM 44701T), isolated from a smear-ripened cheese.</title>
        <authorList>
            <consortium name="US DOE Joint Genome Institute (JGI-PGF)"/>
            <person name="Walter F."/>
            <person name="Albersmeier A."/>
            <person name="Kalinowski J."/>
            <person name="Ruckert C."/>
        </authorList>
    </citation>
    <scope>NUCLEOTIDE SEQUENCE</scope>
    <source>
        <strain evidence="2">CGMCC 1.12919</strain>
    </source>
</reference>
<evidence type="ECO:0000256" key="1">
    <source>
        <dbReference type="SAM" id="Phobius"/>
    </source>
</evidence>
<protein>
    <recommendedName>
        <fullName evidence="4">MotA/TolQ/ExbB proton channel domain-containing protein</fullName>
    </recommendedName>
</protein>
<name>A0A916UG99_9HYPH</name>
<dbReference type="EMBL" id="BMGG01000005">
    <property type="protein sequence ID" value="GGC69820.1"/>
    <property type="molecule type" value="Genomic_DNA"/>
</dbReference>
<reference evidence="2" key="2">
    <citation type="submission" date="2020-09" db="EMBL/GenBank/DDBJ databases">
        <authorList>
            <person name="Sun Q."/>
            <person name="Zhou Y."/>
        </authorList>
    </citation>
    <scope>NUCLEOTIDE SEQUENCE</scope>
    <source>
        <strain evidence="2">CGMCC 1.12919</strain>
    </source>
</reference>
<comment type="caution">
    <text evidence="2">The sequence shown here is derived from an EMBL/GenBank/DDBJ whole genome shotgun (WGS) entry which is preliminary data.</text>
</comment>
<keyword evidence="1" id="KW-1133">Transmembrane helix</keyword>
<accession>A0A916UG99</accession>
<feature type="transmembrane region" description="Helical" evidence="1">
    <location>
        <begin position="213"/>
        <end position="233"/>
    </location>
</feature>
<sequence length="303" mass="32272">MFYLVAAAFIVLLAWRLAVAPEWQDAIGGSMAGVAKPLLVPLVDLINKPSFVYVVSIFILLSAVGVCIYYWLRVARPELRRLRRLEGAIRSLAGPRQRGHDGADALAELGRVLGPAAVFGPSWAAYHGEARRTGRVPAAPYAPLALHDLGAIEGTRGGLMQALPGYYTSAGLVLTFVGLVVALYFAGKGFQSGDVGEAREAILRLLNASSFKFLISVAALSSALLISLVANLSHSAVRRAARRTIEAADQHLDALRATQAPPAAEPTLTDVVERLDRLIAGIQTLADRLAIEPPGVRQPLDAT</sequence>
<organism evidence="2 3">
    <name type="scientific">Chelatococcus reniformis</name>
    <dbReference type="NCBI Taxonomy" id="1494448"/>
    <lineage>
        <taxon>Bacteria</taxon>
        <taxon>Pseudomonadati</taxon>
        <taxon>Pseudomonadota</taxon>
        <taxon>Alphaproteobacteria</taxon>
        <taxon>Hyphomicrobiales</taxon>
        <taxon>Chelatococcaceae</taxon>
        <taxon>Chelatococcus</taxon>
    </lineage>
</organism>
<keyword evidence="1" id="KW-0472">Membrane</keyword>
<evidence type="ECO:0000313" key="3">
    <source>
        <dbReference type="Proteomes" id="UP000637002"/>
    </source>
</evidence>